<evidence type="ECO:0000259" key="3">
    <source>
        <dbReference type="SMART" id="SM01290"/>
    </source>
</evidence>
<dbReference type="EMBL" id="JBHPBY010000185">
    <property type="protein sequence ID" value="MFC1851406.1"/>
    <property type="molecule type" value="Genomic_DNA"/>
</dbReference>
<keyword evidence="2" id="KW-0732">Signal</keyword>
<evidence type="ECO:0000313" key="5">
    <source>
        <dbReference type="Proteomes" id="UP001594351"/>
    </source>
</evidence>
<feature type="chain" id="PRO_5046162559" evidence="2">
    <location>
        <begin position="22"/>
        <end position="362"/>
    </location>
</feature>
<dbReference type="Pfam" id="PF09113">
    <property type="entry name" value="N-glycanase_C"/>
    <property type="match status" value="1"/>
</dbReference>
<dbReference type="SMART" id="SM01290">
    <property type="entry name" value="N-glycanase_N"/>
    <property type="match status" value="1"/>
</dbReference>
<protein>
    <submittedName>
        <fullName evidence="4">Peptide-N-glycosidase F-related protein</fullName>
    </submittedName>
</protein>
<organism evidence="4 5">
    <name type="scientific">candidate division CSSED10-310 bacterium</name>
    <dbReference type="NCBI Taxonomy" id="2855610"/>
    <lineage>
        <taxon>Bacteria</taxon>
        <taxon>Bacteria division CSSED10-310</taxon>
    </lineage>
</organism>
<evidence type="ECO:0000256" key="1">
    <source>
        <dbReference type="ARBA" id="ARBA00023157"/>
    </source>
</evidence>
<reference evidence="4 5" key="1">
    <citation type="submission" date="2024-09" db="EMBL/GenBank/DDBJ databases">
        <title>Laminarin stimulates single cell rates of sulfate reduction while oxygen inhibits transcriptomic activity in coastal marine sediment.</title>
        <authorList>
            <person name="Lindsay M."/>
            <person name="Orcutt B."/>
            <person name="Emerson D."/>
            <person name="Stepanauskas R."/>
            <person name="D'Angelo T."/>
        </authorList>
    </citation>
    <scope>NUCLEOTIDE SEQUENCE [LARGE SCALE GENOMIC DNA]</scope>
    <source>
        <strain evidence="4">SAG AM-311-K15</strain>
    </source>
</reference>
<keyword evidence="5" id="KW-1185">Reference proteome</keyword>
<dbReference type="InterPro" id="IPR015196">
    <property type="entry name" value="PngaseF_N"/>
</dbReference>
<dbReference type="Proteomes" id="UP001594351">
    <property type="component" value="Unassembled WGS sequence"/>
</dbReference>
<accession>A0ABV6YYX6</accession>
<evidence type="ECO:0000313" key="4">
    <source>
        <dbReference type="EMBL" id="MFC1851406.1"/>
    </source>
</evidence>
<dbReference type="SUPFAM" id="SSF49742">
    <property type="entry name" value="PHM/PNGase F"/>
    <property type="match status" value="2"/>
</dbReference>
<dbReference type="InterPro" id="IPR008977">
    <property type="entry name" value="PHM/PNGase_F_dom_sf"/>
</dbReference>
<keyword evidence="1" id="KW-1015">Disulfide bond</keyword>
<proteinExistence type="predicted"/>
<name>A0ABV6YYX6_UNCC1</name>
<dbReference type="InterPro" id="IPR053251">
    <property type="entry name" value="N-glycanase"/>
</dbReference>
<feature type="signal peptide" evidence="2">
    <location>
        <begin position="1"/>
        <end position="21"/>
    </location>
</feature>
<evidence type="ECO:0000256" key="2">
    <source>
        <dbReference type="SAM" id="SignalP"/>
    </source>
</evidence>
<dbReference type="PANTHER" id="PTHR39319:SF1">
    <property type="entry name" value="SI:DKEY-256H2.1"/>
    <property type="match status" value="1"/>
</dbReference>
<comment type="caution">
    <text evidence="4">The sequence shown here is derived from an EMBL/GenBank/DDBJ whole genome shotgun (WGS) entry which is preliminary data.</text>
</comment>
<feature type="domain" description="Peptide-N-glycosidase F N-terminal" evidence="3">
    <location>
        <begin position="61"/>
        <end position="192"/>
    </location>
</feature>
<gene>
    <name evidence="4" type="ORF">ACFL27_14510</name>
</gene>
<dbReference type="InterPro" id="IPR015197">
    <property type="entry name" value="PngaseF_C"/>
</dbReference>
<sequence length="362" mass="41215">MRRGILILLPLVLLLFLGTCSETDDDSDSEADQEPIIWYDFSAQAPWYECPEENFPDDATIVTAFDQSYHYYGAENRREILEMVDFPQTNNWSQVGLMLKLECPEGGECDNWDRSGSIQLVLNPADDEQNWEYLEIVRHITPYRVGMCQFIDVTPLASLFVGQQFLNSWIDTWVGPGSPYGEGWRLTVQFVFYPGPSGAADQVINIWGRKNIVVGYIEEDNNVDSQIDPVTVTIPAEAAKVEARLITTGHSFGNTYNCAEFCQMRQDVLVNNELYSVNPWRDDCEDNPVKPQYGTWRYDRNGWCPGAIVVGHIIDVTSALTLGDDNVIDFDIRLANGEEYHNTDPVDLDPYELISLQLYVYQ</sequence>
<dbReference type="Gene3D" id="2.60.120.230">
    <property type="match status" value="2"/>
</dbReference>
<dbReference type="PANTHER" id="PTHR39319">
    <property type="entry name" value="SI:DKEY-256H2.1"/>
    <property type="match status" value="1"/>
</dbReference>
<dbReference type="InterPro" id="IPR014784">
    <property type="entry name" value="Cu2_ascorb_mOase-like_C"/>
</dbReference>